<comment type="subcellular location">
    <subcellularLocation>
        <location evidence="1">Nucleus</location>
    </subcellularLocation>
</comment>
<evidence type="ECO:0000256" key="1">
    <source>
        <dbReference type="ARBA" id="ARBA00004123"/>
    </source>
</evidence>
<protein>
    <recommendedName>
        <fullName evidence="6">NAC domain-containing protein</fullName>
    </recommendedName>
</protein>
<dbReference type="STRING" id="4565.A0A3B6PNE2"/>
<dbReference type="RefSeq" id="XP_044409667.1">
    <property type="nucleotide sequence ID" value="XM_044553732.1"/>
</dbReference>
<keyword evidence="3" id="KW-0238">DNA-binding</keyword>
<dbReference type="InterPro" id="IPR036093">
    <property type="entry name" value="NAC_dom_sf"/>
</dbReference>
<dbReference type="PROSITE" id="PS51005">
    <property type="entry name" value="NAC"/>
    <property type="match status" value="1"/>
</dbReference>
<dbReference type="Gramene" id="TraesCS6B03G0920500.1">
    <property type="protein sequence ID" value="TraesCS6B03G0920500.1.CDS1"/>
    <property type="gene ID" value="TraesCS6B03G0920500"/>
</dbReference>
<dbReference type="GO" id="GO:0003677">
    <property type="term" value="F:DNA binding"/>
    <property type="evidence" value="ECO:0007669"/>
    <property type="project" value="UniProtKB-KW"/>
</dbReference>
<dbReference type="EnsemblPlants" id="TraesCS6B02G323600.1">
    <property type="protein sequence ID" value="TraesCS6B02G323600.1.cds1"/>
    <property type="gene ID" value="TraesCS6B02G323600"/>
</dbReference>
<dbReference type="OMA" id="CGMVETN"/>
<dbReference type="SMR" id="A0A3B6PNE2"/>
<dbReference type="Gene3D" id="2.170.150.80">
    <property type="entry name" value="NAC domain"/>
    <property type="match status" value="1"/>
</dbReference>
<evidence type="ECO:0000313" key="7">
    <source>
        <dbReference type="EnsemblPlants" id="TraesCS6B02G323600.1.cds1"/>
    </source>
</evidence>
<keyword evidence="8" id="KW-1185">Reference proteome</keyword>
<keyword evidence="4" id="KW-0804">Transcription</keyword>
<dbReference type="InterPro" id="IPR003441">
    <property type="entry name" value="NAC-dom"/>
</dbReference>
<feature type="domain" description="NAC" evidence="6">
    <location>
        <begin position="12"/>
        <end position="160"/>
    </location>
</feature>
<dbReference type="Gramene" id="TraesCS6B02G323600.1">
    <property type="protein sequence ID" value="TraesCS6B02G323600.1.cds1"/>
    <property type="gene ID" value="TraesCS6B02G323600"/>
</dbReference>
<dbReference type="PANTHER" id="PTHR31719:SF88">
    <property type="entry name" value="OS07G0272700 PROTEIN"/>
    <property type="match status" value="1"/>
</dbReference>
<dbReference type="Gramene" id="TraesNOR6B03G03617780.1">
    <property type="protein sequence ID" value="TraesNOR6B03G03617780.1.CDS1"/>
    <property type="gene ID" value="TraesNOR6B03G03617780"/>
</dbReference>
<evidence type="ECO:0000256" key="4">
    <source>
        <dbReference type="ARBA" id="ARBA00023163"/>
    </source>
</evidence>
<dbReference type="Pfam" id="PF02365">
    <property type="entry name" value="NAM"/>
    <property type="match status" value="1"/>
</dbReference>
<proteinExistence type="predicted"/>
<dbReference type="AlphaFoldDB" id="A0A3B6PNE2"/>
<keyword evidence="2" id="KW-0805">Transcription regulation</keyword>
<dbReference type="OrthoDB" id="694530at2759"/>
<dbReference type="GO" id="GO:0005634">
    <property type="term" value="C:nucleus"/>
    <property type="evidence" value="ECO:0007669"/>
    <property type="project" value="UniProtKB-SubCell"/>
</dbReference>
<dbReference type="Proteomes" id="UP000019116">
    <property type="component" value="Chromosome 6B"/>
</dbReference>
<organism evidence="7">
    <name type="scientific">Triticum aestivum</name>
    <name type="common">Wheat</name>
    <dbReference type="NCBI Taxonomy" id="4565"/>
    <lineage>
        <taxon>Eukaryota</taxon>
        <taxon>Viridiplantae</taxon>
        <taxon>Streptophyta</taxon>
        <taxon>Embryophyta</taxon>
        <taxon>Tracheophyta</taxon>
        <taxon>Spermatophyta</taxon>
        <taxon>Magnoliopsida</taxon>
        <taxon>Liliopsida</taxon>
        <taxon>Poales</taxon>
        <taxon>Poaceae</taxon>
        <taxon>BOP clade</taxon>
        <taxon>Pooideae</taxon>
        <taxon>Triticodae</taxon>
        <taxon>Triticeae</taxon>
        <taxon>Triticinae</taxon>
        <taxon>Triticum</taxon>
    </lineage>
</organism>
<evidence type="ECO:0000256" key="5">
    <source>
        <dbReference type="ARBA" id="ARBA00023242"/>
    </source>
</evidence>
<reference evidence="7" key="1">
    <citation type="submission" date="2018-08" db="EMBL/GenBank/DDBJ databases">
        <authorList>
            <person name="Rossello M."/>
        </authorList>
    </citation>
    <scope>NUCLEOTIDE SEQUENCE [LARGE SCALE GENOMIC DNA]</scope>
    <source>
        <strain evidence="7">cv. Chinese Spring</strain>
    </source>
</reference>
<sequence>MEAYKFGFGLGMPPAFKFDPTDGDIVAYYLLPRALGLPNPHAHAIIEEDPGSAPPWELLRRHGGDAGIEHAFFFGPPTDGGRRRRTVKGGGVWQGQKLNEGTVTMLGPGGAELDIAYKRYDLTFKLKAGRGSVSTGYVMHEYEITSPPLPGKVLTRVNISSNAKKEKAPGAATAGADQQVMVPDPELPGTSYYDHDAAAMASNGEGLGDSQAGTLYGGNGGDTADADSCYTPLNCVLPDGEYIDYGLSYTNQLAEAMKSDSQGFTGAQADAFYGCGMVETNGAYYDPSPFVPVASQEVAPFLNQLGQIHSYNQYYAGDAAVMFSGGEQQAGGALCGYNDDGGVMKTESARSTILPCNGGEENRDEIYGYEASRRQRRRLQ</sequence>
<dbReference type="KEGG" id="taes:123134478"/>
<evidence type="ECO:0000313" key="8">
    <source>
        <dbReference type="Proteomes" id="UP000019116"/>
    </source>
</evidence>
<dbReference type="GO" id="GO:0006355">
    <property type="term" value="P:regulation of DNA-templated transcription"/>
    <property type="evidence" value="ECO:0007669"/>
    <property type="project" value="InterPro"/>
</dbReference>
<dbReference type="SUPFAM" id="SSF101941">
    <property type="entry name" value="NAC domain"/>
    <property type="match status" value="1"/>
</dbReference>
<accession>A0A3B6PNE2</accession>
<name>A0A3B6PNE2_WHEAT</name>
<evidence type="ECO:0000256" key="2">
    <source>
        <dbReference type="ARBA" id="ARBA00023015"/>
    </source>
</evidence>
<keyword evidence="5" id="KW-0539">Nucleus</keyword>
<evidence type="ECO:0000259" key="6">
    <source>
        <dbReference type="PROSITE" id="PS51005"/>
    </source>
</evidence>
<gene>
    <name evidence="7" type="primary">LOC123134478</name>
</gene>
<dbReference type="PANTHER" id="PTHR31719">
    <property type="entry name" value="NAC TRANSCRIPTION FACTOR 56"/>
    <property type="match status" value="1"/>
</dbReference>
<evidence type="ECO:0000256" key="3">
    <source>
        <dbReference type="ARBA" id="ARBA00023125"/>
    </source>
</evidence>
<reference evidence="7" key="2">
    <citation type="submission" date="2018-10" db="UniProtKB">
        <authorList>
            <consortium name="EnsemblPlants"/>
        </authorList>
    </citation>
    <scope>IDENTIFICATION</scope>
</reference>
<dbReference type="GeneID" id="123134478"/>